<keyword evidence="4" id="KW-0997">Cell inner membrane</keyword>
<reference evidence="18 19" key="1">
    <citation type="journal article" date="2013" name="J. Bacteriol.">
        <title>Roles of HynAB and Ech, the only two hydrogenases found in the model sulfate reducer Desulfovibrio gigas.</title>
        <authorList>
            <person name="Morais-Silva F.O."/>
            <person name="Santos C.I."/>
            <person name="Rodrigues R."/>
            <person name="Pereira I.A."/>
            <person name="Rodrigues-Pousada C."/>
        </authorList>
    </citation>
    <scope>NUCLEOTIDE SEQUENCE [LARGE SCALE GENOMIC DNA]</scope>
    <source>
        <strain evidence="19">ATCC 19364 / DSM 1382 / NCIMB 9332 / VKM B-1759</strain>
    </source>
</reference>
<dbReference type="GO" id="GO:0008360">
    <property type="term" value="P:regulation of cell shape"/>
    <property type="evidence" value="ECO:0007669"/>
    <property type="project" value="UniProtKB-KW"/>
</dbReference>
<dbReference type="GO" id="GO:0005886">
    <property type="term" value="C:plasma membrane"/>
    <property type="evidence" value="ECO:0007669"/>
    <property type="project" value="UniProtKB-SubCell"/>
</dbReference>
<keyword evidence="11 15" id="KW-1133">Transmembrane helix</keyword>
<proteinExistence type="predicted"/>
<reference evidence="19" key="2">
    <citation type="submission" date="2013-07" db="EMBL/GenBank/DDBJ databases">
        <authorList>
            <person name="Morais-Silva F.O."/>
            <person name="Rezende A.M."/>
            <person name="Pimentel C."/>
            <person name="Resende D.M."/>
            <person name="Santos C.I."/>
            <person name="Clemente C."/>
            <person name="de Oliveira L.M."/>
            <person name="da Silva S.M."/>
            <person name="Costa D.A."/>
            <person name="Varela-Raposo A."/>
            <person name="Horacio E.C.A."/>
            <person name="Matos M."/>
            <person name="Flores O."/>
            <person name="Ruiz J.C."/>
            <person name="Rodrigues-Pousada C."/>
        </authorList>
    </citation>
    <scope>NUCLEOTIDE SEQUENCE [LARGE SCALE GENOMIC DNA]</scope>
    <source>
        <strain evidence="19">ATCC 19364 / DSM 1382 / NCIMB 9332 / VKM B-1759</strain>
    </source>
</reference>
<dbReference type="SUPFAM" id="SSF56519">
    <property type="entry name" value="Penicillin binding protein dimerisation domain"/>
    <property type="match status" value="1"/>
</dbReference>
<evidence type="ECO:0000256" key="5">
    <source>
        <dbReference type="ARBA" id="ARBA00022645"/>
    </source>
</evidence>
<keyword evidence="9" id="KW-0133">Cell shape</keyword>
<dbReference type="InterPro" id="IPR017790">
    <property type="entry name" value="Penicillin-binding_protein_2"/>
</dbReference>
<gene>
    <name evidence="18" type="ORF">DGI_0657</name>
</gene>
<evidence type="ECO:0000259" key="17">
    <source>
        <dbReference type="Pfam" id="PF03717"/>
    </source>
</evidence>
<evidence type="ECO:0000259" key="16">
    <source>
        <dbReference type="Pfam" id="PF00905"/>
    </source>
</evidence>
<feature type="transmembrane region" description="Helical" evidence="15">
    <location>
        <begin position="15"/>
        <end position="36"/>
    </location>
</feature>
<keyword evidence="13" id="KW-0961">Cell wall biogenesis/degradation</keyword>
<feature type="compositionally biased region" description="Pro residues" evidence="14">
    <location>
        <begin position="608"/>
        <end position="618"/>
    </location>
</feature>
<dbReference type="eggNOG" id="COG0768">
    <property type="taxonomic scope" value="Bacteria"/>
</dbReference>
<dbReference type="HOGENOM" id="CLU_009289_1_2_7"/>
<keyword evidence="3" id="KW-1003">Cell membrane</keyword>
<dbReference type="GO" id="GO:0009252">
    <property type="term" value="P:peptidoglycan biosynthetic process"/>
    <property type="evidence" value="ECO:0007669"/>
    <property type="project" value="UniProtKB-KW"/>
</dbReference>
<name>T2G8T3_MEGG1</name>
<evidence type="ECO:0000256" key="12">
    <source>
        <dbReference type="ARBA" id="ARBA00023136"/>
    </source>
</evidence>
<evidence type="ECO:0000256" key="2">
    <source>
        <dbReference type="ARBA" id="ARBA00004236"/>
    </source>
</evidence>
<evidence type="ECO:0000256" key="1">
    <source>
        <dbReference type="ARBA" id="ARBA00004167"/>
    </source>
</evidence>
<dbReference type="GO" id="GO:0006508">
    <property type="term" value="P:proteolysis"/>
    <property type="evidence" value="ECO:0007669"/>
    <property type="project" value="UniProtKB-KW"/>
</dbReference>
<keyword evidence="7 15" id="KW-0812">Transmembrane</keyword>
<dbReference type="NCBIfam" id="TIGR03423">
    <property type="entry name" value="pbp2_mrdA"/>
    <property type="match status" value="1"/>
</dbReference>
<evidence type="ECO:0000256" key="4">
    <source>
        <dbReference type="ARBA" id="ARBA00022519"/>
    </source>
</evidence>
<evidence type="ECO:0000256" key="11">
    <source>
        <dbReference type="ARBA" id="ARBA00022989"/>
    </source>
</evidence>
<keyword evidence="19" id="KW-1185">Reference proteome</keyword>
<dbReference type="InterPro" id="IPR012338">
    <property type="entry name" value="Beta-lactam/transpept-like"/>
</dbReference>
<dbReference type="KEGG" id="dgg:DGI_0657"/>
<evidence type="ECO:0000256" key="14">
    <source>
        <dbReference type="SAM" id="MobiDB-lite"/>
    </source>
</evidence>
<dbReference type="InterPro" id="IPR005311">
    <property type="entry name" value="PBP_dimer"/>
</dbReference>
<dbReference type="GO" id="GO:0008658">
    <property type="term" value="F:penicillin binding"/>
    <property type="evidence" value="ECO:0007669"/>
    <property type="project" value="InterPro"/>
</dbReference>
<dbReference type="PANTHER" id="PTHR30627">
    <property type="entry name" value="PEPTIDOGLYCAN D,D-TRANSPEPTIDASE"/>
    <property type="match status" value="1"/>
</dbReference>
<keyword evidence="8" id="KW-0378">Hydrolase</keyword>
<dbReference type="RefSeq" id="WP_021759231.1">
    <property type="nucleotide sequence ID" value="NC_022444.1"/>
</dbReference>
<dbReference type="Pfam" id="PF00905">
    <property type="entry name" value="Transpeptidase"/>
    <property type="match status" value="1"/>
</dbReference>
<dbReference type="STRING" id="1121448.DGI_0657"/>
<keyword evidence="5" id="KW-0121">Carboxypeptidase</keyword>
<evidence type="ECO:0000256" key="6">
    <source>
        <dbReference type="ARBA" id="ARBA00022670"/>
    </source>
</evidence>
<dbReference type="Gene3D" id="3.90.1310.10">
    <property type="entry name" value="Penicillin-binding protein 2a (Domain 2)"/>
    <property type="match status" value="1"/>
</dbReference>
<evidence type="ECO:0000256" key="15">
    <source>
        <dbReference type="SAM" id="Phobius"/>
    </source>
</evidence>
<evidence type="ECO:0000313" key="18">
    <source>
        <dbReference type="EMBL" id="AGW12564.1"/>
    </source>
</evidence>
<dbReference type="Proteomes" id="UP000016587">
    <property type="component" value="Chromosome"/>
</dbReference>
<evidence type="ECO:0000256" key="3">
    <source>
        <dbReference type="ARBA" id="ARBA00022475"/>
    </source>
</evidence>
<dbReference type="InterPro" id="IPR036138">
    <property type="entry name" value="PBP_dimer_sf"/>
</dbReference>
<evidence type="ECO:0000256" key="13">
    <source>
        <dbReference type="ARBA" id="ARBA00023316"/>
    </source>
</evidence>
<accession>T2G8T3</accession>
<dbReference type="InterPro" id="IPR001460">
    <property type="entry name" value="PCN-bd_Tpept"/>
</dbReference>
<evidence type="ECO:0000256" key="7">
    <source>
        <dbReference type="ARBA" id="ARBA00022692"/>
    </source>
</evidence>
<dbReference type="OrthoDB" id="9766847at2"/>
<dbReference type="Gene3D" id="3.30.1390.30">
    <property type="entry name" value="Penicillin-binding protein 2a, domain 3"/>
    <property type="match status" value="1"/>
</dbReference>
<protein>
    <submittedName>
        <fullName evidence="18">Putative penicillin-binding protein 2</fullName>
    </submittedName>
</protein>
<feature type="region of interest" description="Disordered" evidence="14">
    <location>
        <begin position="599"/>
        <end position="624"/>
    </location>
</feature>
<keyword evidence="12 15" id="KW-0472">Membrane</keyword>
<dbReference type="PATRIC" id="fig|1121448.10.peg.662"/>
<comment type="subcellular location">
    <subcellularLocation>
        <location evidence="2">Cell membrane</location>
    </subcellularLocation>
    <subcellularLocation>
        <location evidence="1">Membrane</location>
        <topology evidence="1">Single-pass membrane protein</topology>
    </subcellularLocation>
</comment>
<dbReference type="GO" id="GO:0009002">
    <property type="term" value="F:serine-type D-Ala-D-Ala carboxypeptidase activity"/>
    <property type="evidence" value="ECO:0007669"/>
    <property type="project" value="InterPro"/>
</dbReference>
<evidence type="ECO:0000256" key="10">
    <source>
        <dbReference type="ARBA" id="ARBA00022984"/>
    </source>
</evidence>
<dbReference type="Pfam" id="PF03717">
    <property type="entry name" value="PBP_dimer"/>
    <property type="match status" value="1"/>
</dbReference>
<dbReference type="AlphaFoldDB" id="T2G8T3"/>
<feature type="domain" description="Penicillin-binding protein dimerisation" evidence="17">
    <location>
        <begin position="60"/>
        <end position="234"/>
    </location>
</feature>
<organism evidence="18 19">
    <name type="scientific">Megalodesulfovibrio gigas (strain ATCC 19364 / DSM 1382 / NCIMB 9332 / VKM B-1759)</name>
    <name type="common">Desulfovibrio gigas</name>
    <dbReference type="NCBI Taxonomy" id="1121448"/>
    <lineage>
        <taxon>Bacteria</taxon>
        <taxon>Pseudomonadati</taxon>
        <taxon>Thermodesulfobacteriota</taxon>
        <taxon>Desulfovibrionia</taxon>
        <taxon>Desulfovibrionales</taxon>
        <taxon>Desulfovibrionaceae</taxon>
        <taxon>Megalodesulfovibrio</taxon>
    </lineage>
</organism>
<dbReference type="Gene3D" id="3.40.710.10">
    <property type="entry name" value="DD-peptidase/beta-lactamase superfamily"/>
    <property type="match status" value="1"/>
</dbReference>
<keyword evidence="6" id="KW-0645">Protease</keyword>
<dbReference type="SUPFAM" id="SSF56601">
    <property type="entry name" value="beta-lactamase/transpeptidase-like"/>
    <property type="match status" value="1"/>
</dbReference>
<keyword evidence="10" id="KW-0573">Peptidoglycan synthesis</keyword>
<evidence type="ECO:0000313" key="19">
    <source>
        <dbReference type="Proteomes" id="UP000016587"/>
    </source>
</evidence>
<dbReference type="EMBL" id="CP006585">
    <property type="protein sequence ID" value="AGW12564.1"/>
    <property type="molecule type" value="Genomic_DNA"/>
</dbReference>
<feature type="domain" description="Penicillin-binding protein transpeptidase" evidence="16">
    <location>
        <begin position="267"/>
        <end position="589"/>
    </location>
</feature>
<dbReference type="GO" id="GO:0071555">
    <property type="term" value="P:cell wall organization"/>
    <property type="evidence" value="ECO:0007669"/>
    <property type="project" value="UniProtKB-KW"/>
</dbReference>
<dbReference type="InterPro" id="IPR050515">
    <property type="entry name" value="Beta-lactam/transpept"/>
</dbReference>
<dbReference type="GO" id="GO:0071972">
    <property type="term" value="F:peptidoglycan L,D-transpeptidase activity"/>
    <property type="evidence" value="ECO:0007669"/>
    <property type="project" value="TreeGrafter"/>
</dbReference>
<evidence type="ECO:0000256" key="9">
    <source>
        <dbReference type="ARBA" id="ARBA00022960"/>
    </source>
</evidence>
<evidence type="ECO:0000256" key="8">
    <source>
        <dbReference type="ARBA" id="ARBA00022801"/>
    </source>
</evidence>
<dbReference type="PANTHER" id="PTHR30627:SF2">
    <property type="entry name" value="PEPTIDOGLYCAN D,D-TRANSPEPTIDASE MRDA"/>
    <property type="match status" value="1"/>
</dbReference>
<sequence length="624" mass="69137">MPPLSETESQVAPKGGLLLLQLLALCFFFVFAFRFWQLQVHKGEEFALKAARNKLRQEAIFAPRGELRDRNGQLVAVNQPAYALAVVREDVPDINATLQQVAQWTNVPVEQLQDRYTRGSSAQSRERVKPFQQLILVPDLSFDLVALIEANSVFWPGLEIVVRPRRVYLQGPLLAHILGYVAETNREDLEQDPELEGGDLVGRQGVEKIMERELRGKKGLKELEVDVTGRSLEERVLRPSKSGNGLTLTIDIDLQRTLAHEMEGHAGGVAVMEPATGDLLALLTLPSYDNNIFTAGITNSQMQALMAHPRAPLQNRVIQSTYPPGSVWKLVVAAAGLEEGLITPHTSFYCPGSYTLGKRVFRCWRNAGHGSLNLEQALVHSCDVYFYQLGEKLGVERISRYARACGFGELTGIDLPYEKSGLVPTPEWKRKRFREPWHGGETLNYSIGQGFALVTPLQVARFMSALLNGGKLLKPKLLLDEPPIVQGELPIKEQWRKLLVDSLIATVDSGTARRIKRPDAVMGAKTGTAQVVRLGQERKKTRDTPYKFRDHAWMASFGQKDNATYVVVNMIEHGGHGGSVAGPVVRDVYAHLFGEPPAANATRSQISPPRPPAAPPAPNIRTEQ</sequence>